<accession>A0A853A174</accession>
<feature type="chain" id="PRO_5032273180" evidence="1">
    <location>
        <begin position="32"/>
        <end position="61"/>
    </location>
</feature>
<feature type="signal peptide" evidence="1">
    <location>
        <begin position="1"/>
        <end position="31"/>
    </location>
</feature>
<dbReference type="Proteomes" id="UP000567795">
    <property type="component" value="Unassembled WGS sequence"/>
</dbReference>
<keyword evidence="3" id="KW-1185">Reference proteome</keyword>
<comment type="caution">
    <text evidence="2">The sequence shown here is derived from an EMBL/GenBank/DDBJ whole genome shotgun (WGS) entry which is preliminary data.</text>
</comment>
<dbReference type="EMBL" id="JACBZD010000001">
    <property type="protein sequence ID" value="NYI04158.1"/>
    <property type="molecule type" value="Genomic_DNA"/>
</dbReference>
<organism evidence="2 3">
    <name type="scientific">Allostreptomyces psammosilenae</name>
    <dbReference type="NCBI Taxonomy" id="1892865"/>
    <lineage>
        <taxon>Bacteria</taxon>
        <taxon>Bacillati</taxon>
        <taxon>Actinomycetota</taxon>
        <taxon>Actinomycetes</taxon>
        <taxon>Kitasatosporales</taxon>
        <taxon>Streptomycetaceae</taxon>
        <taxon>Allostreptomyces</taxon>
    </lineage>
</organism>
<evidence type="ECO:0000313" key="3">
    <source>
        <dbReference type="Proteomes" id="UP000567795"/>
    </source>
</evidence>
<dbReference type="RefSeq" id="WP_179813098.1">
    <property type="nucleotide sequence ID" value="NZ_JACBZD010000001.1"/>
</dbReference>
<reference evidence="2 3" key="1">
    <citation type="submission" date="2020-07" db="EMBL/GenBank/DDBJ databases">
        <title>Sequencing the genomes of 1000 actinobacteria strains.</title>
        <authorList>
            <person name="Klenk H.-P."/>
        </authorList>
    </citation>
    <scope>NUCLEOTIDE SEQUENCE [LARGE SCALE GENOMIC DNA]</scope>
    <source>
        <strain evidence="2 3">DSM 42178</strain>
    </source>
</reference>
<keyword evidence="1" id="KW-0732">Signal</keyword>
<gene>
    <name evidence="2" type="ORF">FHU37_001101</name>
</gene>
<sequence length="61" mass="5976">MISVRSVRRLFAVAVVVAGLVLGAGATTAHAQSAAVDAGGVTETLLPAAVHDALPALELAV</sequence>
<evidence type="ECO:0000256" key="1">
    <source>
        <dbReference type="SAM" id="SignalP"/>
    </source>
</evidence>
<proteinExistence type="predicted"/>
<protein>
    <submittedName>
        <fullName evidence="2">Uncharacterized protein</fullName>
    </submittedName>
</protein>
<dbReference type="AlphaFoldDB" id="A0A853A174"/>
<evidence type="ECO:0000313" key="2">
    <source>
        <dbReference type="EMBL" id="NYI04158.1"/>
    </source>
</evidence>
<name>A0A853A174_9ACTN</name>